<evidence type="ECO:0008006" key="5">
    <source>
        <dbReference type="Google" id="ProtNLM"/>
    </source>
</evidence>
<dbReference type="GO" id="GO:0016491">
    <property type="term" value="F:oxidoreductase activity"/>
    <property type="evidence" value="ECO:0007669"/>
    <property type="project" value="UniProtKB-KW"/>
</dbReference>
<dbReference type="Gene3D" id="3.30.1370.60">
    <property type="entry name" value="Hypothetical oxidoreductase yiak, domain 2"/>
    <property type="match status" value="1"/>
</dbReference>
<dbReference type="Proteomes" id="UP000228495">
    <property type="component" value="Unassembled WGS sequence"/>
</dbReference>
<dbReference type="PANTHER" id="PTHR11091:SF0">
    <property type="entry name" value="MALATE DEHYDROGENASE"/>
    <property type="match status" value="1"/>
</dbReference>
<dbReference type="InterPro" id="IPR043144">
    <property type="entry name" value="Mal/L-sulf/L-lact_DH-like_ah"/>
</dbReference>
<dbReference type="AlphaFoldDB" id="A0A2H0BFP0"/>
<evidence type="ECO:0000256" key="2">
    <source>
        <dbReference type="ARBA" id="ARBA00023002"/>
    </source>
</evidence>
<accession>A0A2H0BFP0</accession>
<evidence type="ECO:0000313" key="3">
    <source>
        <dbReference type="EMBL" id="PIP56493.1"/>
    </source>
</evidence>
<dbReference type="InterPro" id="IPR043143">
    <property type="entry name" value="Mal/L-sulf/L-lact_DH-like_NADP"/>
</dbReference>
<dbReference type="InterPro" id="IPR003767">
    <property type="entry name" value="Malate/L-lactate_DH-like"/>
</dbReference>
<protein>
    <recommendedName>
        <fullName evidence="5">Lactate dehydrogenase</fullName>
    </recommendedName>
</protein>
<dbReference type="SUPFAM" id="SSF89733">
    <property type="entry name" value="L-sulfolactate dehydrogenase-like"/>
    <property type="match status" value="1"/>
</dbReference>
<comment type="caution">
    <text evidence="3">The sequence shown here is derived from an EMBL/GenBank/DDBJ whole genome shotgun (WGS) entry which is preliminary data.</text>
</comment>
<dbReference type="Gene3D" id="1.10.1530.10">
    <property type="match status" value="1"/>
</dbReference>
<proteinExistence type="inferred from homology"/>
<gene>
    <name evidence="3" type="ORF">COX05_02775</name>
</gene>
<dbReference type="InterPro" id="IPR036111">
    <property type="entry name" value="Mal/L-sulfo/L-lacto_DH-like_sf"/>
</dbReference>
<comment type="similarity">
    <text evidence="1">Belongs to the LDH2/MDH2 oxidoreductase family.</text>
</comment>
<evidence type="ECO:0000256" key="1">
    <source>
        <dbReference type="ARBA" id="ARBA00006056"/>
    </source>
</evidence>
<dbReference type="PANTHER" id="PTHR11091">
    <property type="entry name" value="OXIDOREDUCTASE-RELATED"/>
    <property type="match status" value="1"/>
</dbReference>
<sequence length="327" mass="34718">MRISVNDLTSLTRKAIVSFGYTSDEAEIILKVLMFAQLRGNNQGVVKLIGSGIPMREGNGEPVTVKETTVSALIDGNGTHAMLVMDAMTDRAILKAKEHGMAIVGNFNTTESTGALGYYVDKIASEGLIGFAYASAPFMTTAPYGSTEPLFCTNPFAVGIPTSNDPFLLDMSTSEIAYYGLIEAKTAGVNVSEGCGFDASGAPTTDPAQIMSGAIKAFGGHKGSALALMVQLLAGSLVEADSFDNESDNAGNLVMAIDPSILTNKERFENENSEIIERIRSAKRIGSKNEIFVAGERGYRFKDGVLESGEIDIQDNLLSKLKEVAGE</sequence>
<name>A0A2H0BFP0_UNCKA</name>
<keyword evidence="2" id="KW-0560">Oxidoreductase</keyword>
<organism evidence="3 4">
    <name type="scientific">candidate division WWE3 bacterium CG22_combo_CG10-13_8_21_14_all_39_12</name>
    <dbReference type="NCBI Taxonomy" id="1975094"/>
    <lineage>
        <taxon>Bacteria</taxon>
        <taxon>Katanobacteria</taxon>
    </lineage>
</organism>
<evidence type="ECO:0000313" key="4">
    <source>
        <dbReference type="Proteomes" id="UP000228495"/>
    </source>
</evidence>
<reference evidence="3 4" key="1">
    <citation type="submission" date="2017-09" db="EMBL/GenBank/DDBJ databases">
        <title>Depth-based differentiation of microbial function through sediment-hosted aquifers and enrichment of novel symbionts in the deep terrestrial subsurface.</title>
        <authorList>
            <person name="Probst A.J."/>
            <person name="Ladd B."/>
            <person name="Jarett J.K."/>
            <person name="Geller-Mcgrath D.E."/>
            <person name="Sieber C.M."/>
            <person name="Emerson J.B."/>
            <person name="Anantharaman K."/>
            <person name="Thomas B.C."/>
            <person name="Malmstrom R."/>
            <person name="Stieglmeier M."/>
            <person name="Klingl A."/>
            <person name="Woyke T."/>
            <person name="Ryan C.M."/>
            <person name="Banfield J.F."/>
        </authorList>
    </citation>
    <scope>NUCLEOTIDE SEQUENCE [LARGE SCALE GENOMIC DNA]</scope>
    <source>
        <strain evidence="3">CG22_combo_CG10-13_8_21_14_all_39_12</strain>
    </source>
</reference>
<dbReference type="EMBL" id="PCSU01000047">
    <property type="protein sequence ID" value="PIP56493.1"/>
    <property type="molecule type" value="Genomic_DNA"/>
</dbReference>
<dbReference type="Pfam" id="PF02615">
    <property type="entry name" value="Ldh_2"/>
    <property type="match status" value="1"/>
</dbReference>